<organism evidence="4 5">
    <name type="scientific">Photobacterium arenosum</name>
    <dbReference type="NCBI Taxonomy" id="2774143"/>
    <lineage>
        <taxon>Bacteria</taxon>
        <taxon>Pseudomonadati</taxon>
        <taxon>Pseudomonadota</taxon>
        <taxon>Gammaproteobacteria</taxon>
        <taxon>Vibrionales</taxon>
        <taxon>Vibrionaceae</taxon>
        <taxon>Photobacterium</taxon>
    </lineage>
</organism>
<accession>A0ABR9BS69</accession>
<keyword evidence="2" id="KW-0732">Signal</keyword>
<dbReference type="Pfam" id="PF12706">
    <property type="entry name" value="Lactamase_B_2"/>
    <property type="match status" value="1"/>
</dbReference>
<name>A0ABR9BS69_9GAMM</name>
<dbReference type="Proteomes" id="UP000649768">
    <property type="component" value="Unassembled WGS sequence"/>
</dbReference>
<keyword evidence="5" id="KW-1185">Reference proteome</keyword>
<evidence type="ECO:0000256" key="2">
    <source>
        <dbReference type="SAM" id="SignalP"/>
    </source>
</evidence>
<sequence>MRFERVAIAAAMVMSLPIAQANELNIQWLGGPTMLIEFGNIQLLTDPMLGEGEKAYRMADPNEAFDLKQGPNVKDHARLAPLPDFDLQQVDAVLISHTHEDHFDQVARDILPKSLPVVIPESDIALMSSLKFSNSQALIWGDTWRLEDGSHKVTITAIPAYHTLAPAMESLLGHGNGYWMTFEQGDWRKSLYWSGDSFMTPELISTVRKLGQPDVFVPHVGRVGTTGPLGMISMGAQEVREAILQLQPGRTLPIHHSTYALYLEPVSVLVELANQSQLPVDVVSEGGVLTYR</sequence>
<dbReference type="PANTHER" id="PTHR43546">
    <property type="entry name" value="UPF0173 METAL-DEPENDENT HYDROLASE MJ1163-RELATED"/>
    <property type="match status" value="1"/>
</dbReference>
<dbReference type="RefSeq" id="WP_192017674.1">
    <property type="nucleotide sequence ID" value="NZ_JACYTP010000020.1"/>
</dbReference>
<protein>
    <submittedName>
        <fullName evidence="4">MBL fold metallo-hydrolase</fullName>
    </submittedName>
</protein>
<feature type="chain" id="PRO_5045321826" evidence="2">
    <location>
        <begin position="22"/>
        <end position="292"/>
    </location>
</feature>
<dbReference type="PANTHER" id="PTHR43546:SF9">
    <property type="entry name" value="L-ASCORBATE-6-PHOSPHATE LACTONASE ULAG-RELATED"/>
    <property type="match status" value="1"/>
</dbReference>
<proteinExistence type="predicted"/>
<keyword evidence="1" id="KW-0378">Hydrolase</keyword>
<dbReference type="InterPro" id="IPR050114">
    <property type="entry name" value="UPF0173_UPF0282_UlaG_hydrolase"/>
</dbReference>
<evidence type="ECO:0000256" key="1">
    <source>
        <dbReference type="ARBA" id="ARBA00022801"/>
    </source>
</evidence>
<evidence type="ECO:0000313" key="4">
    <source>
        <dbReference type="EMBL" id="MBD8515104.1"/>
    </source>
</evidence>
<evidence type="ECO:0000313" key="5">
    <source>
        <dbReference type="Proteomes" id="UP000649768"/>
    </source>
</evidence>
<reference evidence="4 5" key="1">
    <citation type="submission" date="2020-09" db="EMBL/GenBank/DDBJ databases">
        <title>Photobacterium sp. CAU 1568 isolated from sand of Sido Beach.</title>
        <authorList>
            <person name="Kim W."/>
        </authorList>
    </citation>
    <scope>NUCLEOTIDE SEQUENCE [LARGE SCALE GENOMIC DNA]</scope>
    <source>
        <strain evidence="4 5">CAU 1568</strain>
    </source>
</reference>
<dbReference type="InterPro" id="IPR001279">
    <property type="entry name" value="Metallo-B-lactamas"/>
</dbReference>
<dbReference type="EMBL" id="JACYTP010000020">
    <property type="protein sequence ID" value="MBD8515104.1"/>
    <property type="molecule type" value="Genomic_DNA"/>
</dbReference>
<evidence type="ECO:0000259" key="3">
    <source>
        <dbReference type="Pfam" id="PF12706"/>
    </source>
</evidence>
<feature type="domain" description="Metallo-beta-lactamase" evidence="3">
    <location>
        <begin position="79"/>
        <end position="256"/>
    </location>
</feature>
<dbReference type="SUPFAM" id="SSF56281">
    <property type="entry name" value="Metallo-hydrolase/oxidoreductase"/>
    <property type="match status" value="1"/>
</dbReference>
<comment type="caution">
    <text evidence="4">The sequence shown here is derived from an EMBL/GenBank/DDBJ whole genome shotgun (WGS) entry which is preliminary data.</text>
</comment>
<dbReference type="InterPro" id="IPR036866">
    <property type="entry name" value="RibonucZ/Hydroxyglut_hydro"/>
</dbReference>
<dbReference type="Gene3D" id="3.60.15.10">
    <property type="entry name" value="Ribonuclease Z/Hydroxyacylglutathione hydrolase-like"/>
    <property type="match status" value="1"/>
</dbReference>
<gene>
    <name evidence="4" type="ORF">IFO68_20700</name>
</gene>
<feature type="signal peptide" evidence="2">
    <location>
        <begin position="1"/>
        <end position="21"/>
    </location>
</feature>